<evidence type="ECO:0000256" key="1">
    <source>
        <dbReference type="SAM" id="Phobius"/>
    </source>
</evidence>
<keyword evidence="1" id="KW-1133">Transmembrane helix</keyword>
<dbReference type="AlphaFoldDB" id="A0A0C2MSF4"/>
<organism evidence="3 4">
    <name type="scientific">Thelohanellus kitauei</name>
    <name type="common">Myxosporean</name>
    <dbReference type="NCBI Taxonomy" id="669202"/>
    <lineage>
        <taxon>Eukaryota</taxon>
        <taxon>Metazoa</taxon>
        <taxon>Cnidaria</taxon>
        <taxon>Myxozoa</taxon>
        <taxon>Myxosporea</taxon>
        <taxon>Bivalvulida</taxon>
        <taxon>Platysporina</taxon>
        <taxon>Myxobolidae</taxon>
        <taxon>Thelohanellus</taxon>
    </lineage>
</organism>
<comment type="caution">
    <text evidence="3">The sequence shown here is derived from an EMBL/GenBank/DDBJ whole genome shotgun (WGS) entry which is preliminary data.</text>
</comment>
<keyword evidence="1" id="KW-0472">Membrane</keyword>
<keyword evidence="1" id="KW-0812">Transmembrane</keyword>
<name>A0A0C2MSF4_THEKT</name>
<feature type="transmembrane region" description="Helical" evidence="1">
    <location>
        <begin position="216"/>
        <end position="236"/>
    </location>
</feature>
<dbReference type="EMBL" id="JWZT01003288">
    <property type="protein sequence ID" value="KII67145.1"/>
    <property type="molecule type" value="Genomic_DNA"/>
</dbReference>
<dbReference type="Proteomes" id="UP000031668">
    <property type="component" value="Unassembled WGS sequence"/>
</dbReference>
<evidence type="ECO:0000313" key="4">
    <source>
        <dbReference type="Proteomes" id="UP000031668"/>
    </source>
</evidence>
<reference evidence="3 4" key="1">
    <citation type="journal article" date="2014" name="Genome Biol. Evol.">
        <title>The genome of the myxosporean Thelohanellus kitauei shows adaptations to nutrient acquisition within its fish host.</title>
        <authorList>
            <person name="Yang Y."/>
            <person name="Xiong J."/>
            <person name="Zhou Z."/>
            <person name="Huo F."/>
            <person name="Miao W."/>
            <person name="Ran C."/>
            <person name="Liu Y."/>
            <person name="Zhang J."/>
            <person name="Feng J."/>
            <person name="Wang M."/>
            <person name="Wang M."/>
            <person name="Wang L."/>
            <person name="Yao B."/>
        </authorList>
    </citation>
    <scope>NUCLEOTIDE SEQUENCE [LARGE SCALE GENOMIC DNA]</scope>
    <source>
        <strain evidence="3">Wuqing</strain>
    </source>
</reference>
<sequence>MYKKPSKVEFTCYIHSSYVKGLTCYSSCYKNRKLYSSFVLDHDFAKNETFRDYFRLKRTFITKSPYNKEYFLVVNIKEFNFKFLDKFETFDIVVSETSTTDRSTTTDLKIIDESEFQRFSTLSPSTTSISTKISESMHVEKKESELQIISTIQTFSTPIMSTEIVKSTQLEINESEFQFISTSQTFSTSIITTEIYERISLGTQSEKKCLVSAKSLILLFPIIGAVIVTVFIVSRLNRKKN</sequence>
<dbReference type="EMBL" id="JWZT01004079">
    <property type="protein sequence ID" value="KII64836.1"/>
    <property type="molecule type" value="Genomic_DNA"/>
</dbReference>
<evidence type="ECO:0000313" key="2">
    <source>
        <dbReference type="EMBL" id="KII64836.1"/>
    </source>
</evidence>
<accession>A0A0C2MSF4</accession>
<protein>
    <submittedName>
        <fullName evidence="3">Uncharacterized protein</fullName>
    </submittedName>
</protein>
<keyword evidence="4" id="KW-1185">Reference proteome</keyword>
<evidence type="ECO:0000313" key="3">
    <source>
        <dbReference type="EMBL" id="KII67145.1"/>
    </source>
</evidence>
<proteinExistence type="predicted"/>
<gene>
    <name evidence="2" type="ORF">RF11_03340</name>
    <name evidence="3" type="ORF">RF11_11199</name>
</gene>